<sequence length="140" mass="15618">MLTASDKDPGRDGVVRYHIHEGSGLGLFTIDEETGVIRTTETLDREMMPHYWLSVYVTDLGTEPLVSWTHVYLEVLDVNDNAPELSQPVYFASVPENVNTVKSVVQVSAKDVDTSSEGKLSFQVPESHRTYFDVDPETGN</sequence>
<keyword evidence="11" id="KW-1185">Reference proteome</keyword>
<dbReference type="GO" id="GO:0009653">
    <property type="term" value="P:anatomical structure morphogenesis"/>
    <property type="evidence" value="ECO:0007669"/>
    <property type="project" value="UniProtKB-ARBA"/>
</dbReference>
<dbReference type="PANTHER" id="PTHR24026">
    <property type="entry name" value="FAT ATYPICAL CADHERIN-RELATED"/>
    <property type="match status" value="1"/>
</dbReference>
<keyword evidence="4 8" id="KW-0106">Calcium</keyword>
<dbReference type="SUPFAM" id="SSF49313">
    <property type="entry name" value="Cadherin-like"/>
    <property type="match status" value="2"/>
</dbReference>
<name>A0AAN8DR37_CHAGU</name>
<protein>
    <recommendedName>
        <fullName evidence="9">Cadherin domain-containing protein</fullName>
    </recommendedName>
</protein>
<keyword evidence="3" id="KW-0677">Repeat</keyword>
<evidence type="ECO:0000256" key="3">
    <source>
        <dbReference type="ARBA" id="ARBA00022737"/>
    </source>
</evidence>
<evidence type="ECO:0000313" key="10">
    <source>
        <dbReference type="EMBL" id="KAK5924600.1"/>
    </source>
</evidence>
<keyword evidence="7" id="KW-0325">Glycoprotein</keyword>
<feature type="domain" description="Cadherin" evidence="9">
    <location>
        <begin position="2"/>
        <end position="85"/>
    </location>
</feature>
<dbReference type="GO" id="GO:0005886">
    <property type="term" value="C:plasma membrane"/>
    <property type="evidence" value="ECO:0007669"/>
    <property type="project" value="InterPro"/>
</dbReference>
<dbReference type="InterPro" id="IPR020894">
    <property type="entry name" value="Cadherin_CS"/>
</dbReference>
<dbReference type="Proteomes" id="UP001331515">
    <property type="component" value="Unassembled WGS sequence"/>
</dbReference>
<evidence type="ECO:0000256" key="5">
    <source>
        <dbReference type="ARBA" id="ARBA00022989"/>
    </source>
</evidence>
<evidence type="ECO:0000259" key="9">
    <source>
        <dbReference type="PROSITE" id="PS50268"/>
    </source>
</evidence>
<dbReference type="PROSITE" id="PS50268">
    <property type="entry name" value="CADHERIN_2"/>
    <property type="match status" value="2"/>
</dbReference>
<accession>A0AAN8DR37</accession>
<dbReference type="GO" id="GO:0007156">
    <property type="term" value="P:homophilic cell adhesion via plasma membrane adhesion molecules"/>
    <property type="evidence" value="ECO:0007669"/>
    <property type="project" value="InterPro"/>
</dbReference>
<keyword evidence="5" id="KW-1133">Transmembrane helix</keyword>
<comment type="subcellular location">
    <subcellularLocation>
        <location evidence="1">Membrane</location>
    </subcellularLocation>
</comment>
<dbReference type="SMART" id="SM00112">
    <property type="entry name" value="CA"/>
    <property type="match status" value="1"/>
</dbReference>
<dbReference type="Gene3D" id="2.60.40.60">
    <property type="entry name" value="Cadherins"/>
    <property type="match status" value="2"/>
</dbReference>
<dbReference type="EMBL" id="JAURVH010001520">
    <property type="protein sequence ID" value="KAK5924600.1"/>
    <property type="molecule type" value="Genomic_DNA"/>
</dbReference>
<organism evidence="10 11">
    <name type="scientific">Champsocephalus gunnari</name>
    <name type="common">Mackerel icefish</name>
    <dbReference type="NCBI Taxonomy" id="52237"/>
    <lineage>
        <taxon>Eukaryota</taxon>
        <taxon>Metazoa</taxon>
        <taxon>Chordata</taxon>
        <taxon>Craniata</taxon>
        <taxon>Vertebrata</taxon>
        <taxon>Euteleostomi</taxon>
        <taxon>Actinopterygii</taxon>
        <taxon>Neopterygii</taxon>
        <taxon>Teleostei</taxon>
        <taxon>Neoteleostei</taxon>
        <taxon>Acanthomorphata</taxon>
        <taxon>Eupercaria</taxon>
        <taxon>Perciformes</taxon>
        <taxon>Notothenioidei</taxon>
        <taxon>Channichthyidae</taxon>
        <taxon>Champsocephalus</taxon>
    </lineage>
</organism>
<dbReference type="AlphaFoldDB" id="A0AAN8DR37"/>
<keyword evidence="6" id="KW-0472">Membrane</keyword>
<evidence type="ECO:0000256" key="8">
    <source>
        <dbReference type="PROSITE-ProRule" id="PRU00043"/>
    </source>
</evidence>
<dbReference type="CDD" id="cd11304">
    <property type="entry name" value="Cadherin_repeat"/>
    <property type="match status" value="2"/>
</dbReference>
<evidence type="ECO:0000256" key="4">
    <source>
        <dbReference type="ARBA" id="ARBA00022837"/>
    </source>
</evidence>
<dbReference type="InterPro" id="IPR002126">
    <property type="entry name" value="Cadherin-like_dom"/>
</dbReference>
<evidence type="ECO:0000313" key="11">
    <source>
        <dbReference type="Proteomes" id="UP001331515"/>
    </source>
</evidence>
<dbReference type="PRINTS" id="PR00205">
    <property type="entry name" value="CADHERIN"/>
</dbReference>
<dbReference type="InterPro" id="IPR015919">
    <property type="entry name" value="Cadherin-like_sf"/>
</dbReference>
<dbReference type="GO" id="GO:0005912">
    <property type="term" value="C:adherens junction"/>
    <property type="evidence" value="ECO:0007669"/>
    <property type="project" value="TreeGrafter"/>
</dbReference>
<gene>
    <name evidence="10" type="ORF">CgunFtcFv8_017200</name>
</gene>
<reference evidence="10 11" key="1">
    <citation type="journal article" date="2023" name="Mol. Biol. Evol.">
        <title>Genomics of Secondarily Temperate Adaptation in the Only Non-Antarctic Icefish.</title>
        <authorList>
            <person name="Rivera-Colon A.G."/>
            <person name="Rayamajhi N."/>
            <person name="Minhas B.F."/>
            <person name="Madrigal G."/>
            <person name="Bilyk K.T."/>
            <person name="Yoon V."/>
            <person name="Hune M."/>
            <person name="Gregory S."/>
            <person name="Cheng C.H.C."/>
            <person name="Catchen J.M."/>
        </authorList>
    </citation>
    <scope>NUCLEOTIDE SEQUENCE [LARGE SCALE GENOMIC DNA]</scope>
    <source>
        <tissue evidence="10">White muscle</tissue>
    </source>
</reference>
<evidence type="ECO:0000256" key="1">
    <source>
        <dbReference type="ARBA" id="ARBA00004370"/>
    </source>
</evidence>
<feature type="domain" description="Cadherin" evidence="9">
    <location>
        <begin position="86"/>
        <end position="139"/>
    </location>
</feature>
<evidence type="ECO:0000256" key="6">
    <source>
        <dbReference type="ARBA" id="ARBA00023136"/>
    </source>
</evidence>
<dbReference type="FunFam" id="2.60.40.60:FF:000080">
    <property type="entry name" value="FAT atypical cadherin 1"/>
    <property type="match status" value="1"/>
</dbReference>
<dbReference type="Pfam" id="PF00028">
    <property type="entry name" value="Cadherin"/>
    <property type="match status" value="1"/>
</dbReference>
<keyword evidence="2" id="KW-0812">Transmembrane</keyword>
<dbReference type="PROSITE" id="PS00232">
    <property type="entry name" value="CADHERIN_1"/>
    <property type="match status" value="1"/>
</dbReference>
<evidence type="ECO:0000256" key="7">
    <source>
        <dbReference type="ARBA" id="ARBA00023180"/>
    </source>
</evidence>
<evidence type="ECO:0000256" key="2">
    <source>
        <dbReference type="ARBA" id="ARBA00022692"/>
    </source>
</evidence>
<proteinExistence type="predicted"/>
<comment type="caution">
    <text evidence="10">The sequence shown here is derived from an EMBL/GenBank/DDBJ whole genome shotgun (WGS) entry which is preliminary data.</text>
</comment>
<dbReference type="GO" id="GO:0005509">
    <property type="term" value="F:calcium ion binding"/>
    <property type="evidence" value="ECO:0007669"/>
    <property type="project" value="UniProtKB-UniRule"/>
</dbReference>
<dbReference type="PANTHER" id="PTHR24026:SF37">
    <property type="entry name" value="PROTOCADHERIN FAT 2"/>
    <property type="match status" value="1"/>
</dbReference>